<dbReference type="AlphaFoldDB" id="A0AAP2DSK1"/>
<evidence type="ECO:0000256" key="4">
    <source>
        <dbReference type="ARBA" id="ARBA00022833"/>
    </source>
</evidence>
<evidence type="ECO:0000256" key="2">
    <source>
        <dbReference type="ARBA" id="ARBA00022723"/>
    </source>
</evidence>
<dbReference type="InterPro" id="IPR051453">
    <property type="entry name" value="MBL_Glyoxalase_II"/>
</dbReference>
<evidence type="ECO:0000256" key="3">
    <source>
        <dbReference type="ARBA" id="ARBA00022801"/>
    </source>
</evidence>
<evidence type="ECO:0000256" key="1">
    <source>
        <dbReference type="ARBA" id="ARBA00001947"/>
    </source>
</evidence>
<evidence type="ECO:0000313" key="8">
    <source>
        <dbReference type="Proteomes" id="UP001319080"/>
    </source>
</evidence>
<dbReference type="SUPFAM" id="SSF56281">
    <property type="entry name" value="Metallo-hydrolase/oxidoreductase"/>
    <property type="match status" value="1"/>
</dbReference>
<evidence type="ECO:0000259" key="6">
    <source>
        <dbReference type="SMART" id="SM00849"/>
    </source>
</evidence>
<evidence type="ECO:0000256" key="5">
    <source>
        <dbReference type="SAM" id="SignalP"/>
    </source>
</evidence>
<feature type="signal peptide" evidence="5">
    <location>
        <begin position="1"/>
        <end position="24"/>
    </location>
</feature>
<name>A0AAP2DSK1_9BACT</name>
<dbReference type="EMBL" id="JAHESE010000001">
    <property type="protein sequence ID" value="MBT1706645.1"/>
    <property type="molecule type" value="Genomic_DNA"/>
</dbReference>
<dbReference type="InterPro" id="IPR001279">
    <property type="entry name" value="Metallo-B-lactamas"/>
</dbReference>
<dbReference type="SMART" id="SM00849">
    <property type="entry name" value="Lactamase_B"/>
    <property type="match status" value="1"/>
</dbReference>
<dbReference type="Proteomes" id="UP001319080">
    <property type="component" value="Unassembled WGS sequence"/>
</dbReference>
<gene>
    <name evidence="7" type="primary">bla</name>
    <name evidence="7" type="ORF">KK062_00340</name>
</gene>
<sequence>MIMFTSLRLCLTVCLLAVVFSSTAQQLAPLPWNDSAWSKPYEPFRIAGNLYYVGTYDLASYLITTPKGHFLINTGLAESVPMIRKNVESLGFNFSDVKILLTNQAHYDHVAGMAEIKKITGARMMVEEADATVLADGGNSDFIMGGNGPTFVGLQADRLLHDGDTIRLGTTTLRVLHHPGHTKGSTSFLLDTRDDKRAWKVLIVNIPTILPQTRLKGMAAYPQVGQDYRHTFEVLKKQPFDLWVAAHASQFDLHDKRKPGDPYKPEVFADRPLFEASINRAKQDYDRRLKEEK</sequence>
<keyword evidence="8" id="KW-1185">Reference proteome</keyword>
<comment type="cofactor">
    <cofactor evidence="1">
        <name>Zn(2+)</name>
        <dbReference type="ChEBI" id="CHEBI:29105"/>
    </cofactor>
</comment>
<dbReference type="Pfam" id="PF00753">
    <property type="entry name" value="Lactamase_B"/>
    <property type="match status" value="1"/>
</dbReference>
<feature type="domain" description="Metallo-beta-lactamase" evidence="6">
    <location>
        <begin position="57"/>
        <end position="247"/>
    </location>
</feature>
<feature type="chain" id="PRO_5042828154" evidence="5">
    <location>
        <begin position="25"/>
        <end position="293"/>
    </location>
</feature>
<dbReference type="GO" id="GO:0046872">
    <property type="term" value="F:metal ion binding"/>
    <property type="evidence" value="ECO:0007669"/>
    <property type="project" value="UniProtKB-KW"/>
</dbReference>
<dbReference type="Gene3D" id="3.60.15.10">
    <property type="entry name" value="Ribonuclease Z/Hydroxyacylglutathione hydrolase-like"/>
    <property type="match status" value="1"/>
</dbReference>
<protein>
    <submittedName>
        <fullName evidence="7">Subclass B3 metallo-beta-lactamase</fullName>
    </submittedName>
</protein>
<dbReference type="NCBIfam" id="NF033105">
    <property type="entry name" value="bla_subclass_B3"/>
    <property type="match status" value="1"/>
</dbReference>
<proteinExistence type="predicted"/>
<dbReference type="InterPro" id="IPR036866">
    <property type="entry name" value="RibonucZ/Hydroxyglut_hydro"/>
</dbReference>
<dbReference type="NCBIfam" id="NF012229">
    <property type="entry name" value="bla_class_B_core"/>
    <property type="match status" value="1"/>
</dbReference>
<reference evidence="7 8" key="1">
    <citation type="submission" date="2021-05" db="EMBL/GenBank/DDBJ databases">
        <title>A Polyphasic approach of four new species of the genus Ohtaekwangia: Ohtaekwangia histidinii sp. nov., Ohtaekwangia cretensis sp. nov., Ohtaekwangia indiensis sp. nov., Ohtaekwangia reichenbachii sp. nov. from diverse environment.</title>
        <authorList>
            <person name="Octaviana S."/>
        </authorList>
    </citation>
    <scope>NUCLEOTIDE SEQUENCE [LARGE SCALE GENOMIC DNA]</scope>
    <source>
        <strain evidence="7 8">PWU5</strain>
    </source>
</reference>
<accession>A0AAP2DSK1</accession>
<keyword evidence="2" id="KW-0479">Metal-binding</keyword>
<keyword evidence="3" id="KW-0378">Hydrolase</keyword>
<comment type="caution">
    <text evidence="7">The sequence shown here is derived from an EMBL/GenBank/DDBJ whole genome shotgun (WGS) entry which is preliminary data.</text>
</comment>
<dbReference type="PANTHER" id="PTHR46233:SF3">
    <property type="entry name" value="HYDROXYACYLGLUTATHIONE HYDROLASE GLOC"/>
    <property type="match status" value="1"/>
</dbReference>
<dbReference type="PANTHER" id="PTHR46233">
    <property type="entry name" value="HYDROXYACYLGLUTATHIONE HYDROLASE GLOC"/>
    <property type="match status" value="1"/>
</dbReference>
<keyword evidence="5" id="KW-0732">Signal</keyword>
<organism evidence="7 8">
    <name type="scientific">Dawidia cretensis</name>
    <dbReference type="NCBI Taxonomy" id="2782350"/>
    <lineage>
        <taxon>Bacteria</taxon>
        <taxon>Pseudomonadati</taxon>
        <taxon>Bacteroidota</taxon>
        <taxon>Cytophagia</taxon>
        <taxon>Cytophagales</taxon>
        <taxon>Chryseotaleaceae</taxon>
        <taxon>Dawidia</taxon>
    </lineage>
</organism>
<dbReference type="GO" id="GO:0016787">
    <property type="term" value="F:hydrolase activity"/>
    <property type="evidence" value="ECO:0007669"/>
    <property type="project" value="UniProtKB-KW"/>
</dbReference>
<evidence type="ECO:0000313" key="7">
    <source>
        <dbReference type="EMBL" id="MBT1706645.1"/>
    </source>
</evidence>
<keyword evidence="4" id="KW-0862">Zinc</keyword>